<dbReference type="Proteomes" id="UP000736672">
    <property type="component" value="Unassembled WGS sequence"/>
</dbReference>
<sequence>MSGRWEVSINAPAEVVRSVFFDWAKYPEWAQGLVRGVDRNPEAFGPLDVGEVLVAHLTGGIQTPVTITAVSENRLEWTGDAYYVFSGEMTFEIKPDDENRLRTTFVMLEDFRRLSWVMMKLPVISHLMTSDYMKFPVSLKNRCETLSRT</sequence>
<gene>
    <name evidence="1" type="ORF">B0J15DRAFT_555201</name>
</gene>
<organism evidence="1 2">
    <name type="scientific">Fusarium solani</name>
    <name type="common">Filamentous fungus</name>
    <dbReference type="NCBI Taxonomy" id="169388"/>
    <lineage>
        <taxon>Eukaryota</taxon>
        <taxon>Fungi</taxon>
        <taxon>Dikarya</taxon>
        <taxon>Ascomycota</taxon>
        <taxon>Pezizomycotina</taxon>
        <taxon>Sordariomycetes</taxon>
        <taxon>Hypocreomycetidae</taxon>
        <taxon>Hypocreales</taxon>
        <taxon>Nectriaceae</taxon>
        <taxon>Fusarium</taxon>
        <taxon>Fusarium solani species complex</taxon>
    </lineage>
</organism>
<dbReference type="Gene3D" id="3.30.530.20">
    <property type="match status" value="1"/>
</dbReference>
<dbReference type="PANTHER" id="PTHR36166:SF1">
    <property type="entry name" value="SRPBCC DOMAIN-CONTAINING PROTEIN"/>
    <property type="match status" value="1"/>
</dbReference>
<evidence type="ECO:0000313" key="1">
    <source>
        <dbReference type="EMBL" id="KAH7232690.1"/>
    </source>
</evidence>
<accession>A0A9P9G3Y5</accession>
<dbReference type="AlphaFoldDB" id="A0A9P9G3Y5"/>
<evidence type="ECO:0008006" key="3">
    <source>
        <dbReference type="Google" id="ProtNLM"/>
    </source>
</evidence>
<dbReference type="InterPro" id="IPR023393">
    <property type="entry name" value="START-like_dom_sf"/>
</dbReference>
<dbReference type="EMBL" id="JAGTJS010000028">
    <property type="protein sequence ID" value="KAH7232690.1"/>
    <property type="molecule type" value="Genomic_DNA"/>
</dbReference>
<evidence type="ECO:0000313" key="2">
    <source>
        <dbReference type="Proteomes" id="UP000736672"/>
    </source>
</evidence>
<dbReference type="OrthoDB" id="509124at2759"/>
<protein>
    <recommendedName>
        <fullName evidence="3">Polyketide cyclase</fullName>
    </recommendedName>
</protein>
<dbReference type="Pfam" id="PF10604">
    <property type="entry name" value="Polyketide_cyc2"/>
    <property type="match status" value="1"/>
</dbReference>
<dbReference type="SUPFAM" id="SSF55961">
    <property type="entry name" value="Bet v1-like"/>
    <property type="match status" value="1"/>
</dbReference>
<comment type="caution">
    <text evidence="1">The sequence shown here is derived from an EMBL/GenBank/DDBJ whole genome shotgun (WGS) entry which is preliminary data.</text>
</comment>
<keyword evidence="2" id="KW-1185">Reference proteome</keyword>
<name>A0A9P9G3Y5_FUSSL</name>
<dbReference type="PANTHER" id="PTHR36166">
    <property type="entry name" value="CHROMOSOME 9, WHOLE GENOME SHOTGUN SEQUENCE"/>
    <property type="match status" value="1"/>
</dbReference>
<proteinExistence type="predicted"/>
<dbReference type="InterPro" id="IPR019587">
    <property type="entry name" value="Polyketide_cyclase/dehydratase"/>
</dbReference>
<reference evidence="1" key="1">
    <citation type="journal article" date="2021" name="Nat. Commun.">
        <title>Genetic determinants of endophytism in the Arabidopsis root mycobiome.</title>
        <authorList>
            <person name="Mesny F."/>
            <person name="Miyauchi S."/>
            <person name="Thiergart T."/>
            <person name="Pickel B."/>
            <person name="Atanasova L."/>
            <person name="Karlsson M."/>
            <person name="Huettel B."/>
            <person name="Barry K.W."/>
            <person name="Haridas S."/>
            <person name="Chen C."/>
            <person name="Bauer D."/>
            <person name="Andreopoulos W."/>
            <person name="Pangilinan J."/>
            <person name="LaButti K."/>
            <person name="Riley R."/>
            <person name="Lipzen A."/>
            <person name="Clum A."/>
            <person name="Drula E."/>
            <person name="Henrissat B."/>
            <person name="Kohler A."/>
            <person name="Grigoriev I.V."/>
            <person name="Martin F.M."/>
            <person name="Hacquard S."/>
        </authorList>
    </citation>
    <scope>NUCLEOTIDE SEQUENCE</scope>
    <source>
        <strain evidence="1">FSSC 5 MPI-SDFR-AT-0091</strain>
    </source>
</reference>